<dbReference type="PIRSF" id="PIRSF002599">
    <property type="entry name" value="Cold_shock_A"/>
    <property type="match status" value="1"/>
</dbReference>
<feature type="transmembrane region" description="Helical" evidence="1">
    <location>
        <begin position="68"/>
        <end position="86"/>
    </location>
</feature>
<dbReference type="AlphaFoldDB" id="A0A410PYI2"/>
<gene>
    <name evidence="2" type="ORF">EQM06_12755</name>
</gene>
<reference evidence="2 3" key="1">
    <citation type="submission" date="2019-01" db="EMBL/GenBank/DDBJ databases">
        <title>Draft genomes of a novel of Aminipila strains.</title>
        <authorList>
            <person name="Ma S."/>
        </authorList>
    </citation>
    <scope>NUCLEOTIDE SEQUENCE [LARGE SCALE GENOMIC DNA]</scope>
    <source>
        <strain evidence="3">JN-39</strain>
    </source>
</reference>
<dbReference type="InterPro" id="IPR010718">
    <property type="entry name" value="DUF1294"/>
</dbReference>
<dbReference type="InterPro" id="IPR012156">
    <property type="entry name" value="Cold_shock_CspA"/>
</dbReference>
<dbReference type="Proteomes" id="UP000287601">
    <property type="component" value="Chromosome"/>
</dbReference>
<name>A0A410PYI2_9FIRM</name>
<feature type="transmembrane region" description="Helical" evidence="1">
    <location>
        <begin position="36"/>
        <end position="56"/>
    </location>
</feature>
<accession>A0A410PYI2</accession>
<organism evidence="2 3">
    <name type="scientific">Aminipila luticellarii</name>
    <dbReference type="NCBI Taxonomy" id="2507160"/>
    <lineage>
        <taxon>Bacteria</taxon>
        <taxon>Bacillati</taxon>
        <taxon>Bacillota</taxon>
        <taxon>Clostridia</taxon>
        <taxon>Peptostreptococcales</taxon>
        <taxon>Anaerovoracaceae</taxon>
        <taxon>Aminipila</taxon>
    </lineage>
</organism>
<dbReference type="GO" id="GO:0003676">
    <property type="term" value="F:nucleic acid binding"/>
    <property type="evidence" value="ECO:0007669"/>
    <property type="project" value="InterPro"/>
</dbReference>
<dbReference type="KEGG" id="amij:EQM06_12755"/>
<feature type="transmembrane region" description="Helical" evidence="1">
    <location>
        <begin position="6"/>
        <end position="24"/>
    </location>
</feature>
<keyword evidence="1" id="KW-1133">Transmembrane helix</keyword>
<evidence type="ECO:0000256" key="1">
    <source>
        <dbReference type="SAM" id="Phobius"/>
    </source>
</evidence>
<dbReference type="Pfam" id="PF06961">
    <property type="entry name" value="DUF1294"/>
    <property type="match status" value="1"/>
</dbReference>
<keyword evidence="3" id="KW-1185">Reference proteome</keyword>
<protein>
    <submittedName>
        <fullName evidence="2">DUF1294 domain-containing protein</fullName>
    </submittedName>
</protein>
<dbReference type="OrthoDB" id="1698854at2"/>
<evidence type="ECO:0000313" key="2">
    <source>
        <dbReference type="EMBL" id="QAT44021.1"/>
    </source>
</evidence>
<keyword evidence="1" id="KW-0472">Membrane</keyword>
<sequence length="92" mass="10318">MKYTIVVYIIWNVVAFAVMGIDKYKAQNNKWRISEATLLSIAFLMGGVGSMIGSQFFRHKTKKTKFKILLPISVLCNAVILFLVTGGKSMNL</sequence>
<keyword evidence="1" id="KW-0812">Transmembrane</keyword>
<dbReference type="RefSeq" id="WP_128746728.1">
    <property type="nucleotide sequence ID" value="NZ_CP035281.1"/>
</dbReference>
<evidence type="ECO:0000313" key="3">
    <source>
        <dbReference type="Proteomes" id="UP000287601"/>
    </source>
</evidence>
<proteinExistence type="predicted"/>
<dbReference type="EMBL" id="CP035281">
    <property type="protein sequence ID" value="QAT44021.1"/>
    <property type="molecule type" value="Genomic_DNA"/>
</dbReference>